<sequence length="139" mass="15284">MSKTLILAGLGKYATPNPPSSSNPSTTDVSSIKAAVAAQTSTLQSLGFTCHNIDLNPNDAGDSLYRLEEVLMSQLRWDGFVIGYGLRGNKEYTELFEKVVCGSGLRFGFSTRPDGLVDTVERILPGKERERERGRVMRR</sequence>
<accession>A0ABR0EJA5</accession>
<proteinExistence type="predicted"/>
<dbReference type="Proteomes" id="UP001305779">
    <property type="component" value="Unassembled WGS sequence"/>
</dbReference>
<comment type="caution">
    <text evidence="1">The sequence shown here is derived from an EMBL/GenBank/DDBJ whole genome shotgun (WGS) entry which is preliminary data.</text>
</comment>
<name>A0ABR0EJA5_ZASCE</name>
<organism evidence="1 2">
    <name type="scientific">Zasmidium cellare</name>
    <name type="common">Wine cellar mold</name>
    <name type="synonym">Racodium cellare</name>
    <dbReference type="NCBI Taxonomy" id="395010"/>
    <lineage>
        <taxon>Eukaryota</taxon>
        <taxon>Fungi</taxon>
        <taxon>Dikarya</taxon>
        <taxon>Ascomycota</taxon>
        <taxon>Pezizomycotina</taxon>
        <taxon>Dothideomycetes</taxon>
        <taxon>Dothideomycetidae</taxon>
        <taxon>Mycosphaerellales</taxon>
        <taxon>Mycosphaerellaceae</taxon>
        <taxon>Zasmidium</taxon>
    </lineage>
</organism>
<protein>
    <recommendedName>
        <fullName evidence="3">NADP-dependent oxidoreductase domain-containing protein</fullName>
    </recommendedName>
</protein>
<evidence type="ECO:0000313" key="2">
    <source>
        <dbReference type="Proteomes" id="UP001305779"/>
    </source>
</evidence>
<evidence type="ECO:0000313" key="1">
    <source>
        <dbReference type="EMBL" id="KAK4501208.1"/>
    </source>
</evidence>
<evidence type="ECO:0008006" key="3">
    <source>
        <dbReference type="Google" id="ProtNLM"/>
    </source>
</evidence>
<keyword evidence="2" id="KW-1185">Reference proteome</keyword>
<reference evidence="1 2" key="1">
    <citation type="journal article" date="2023" name="G3 (Bethesda)">
        <title>A chromosome-level genome assembly of Zasmidium syzygii isolated from banana leaves.</title>
        <authorList>
            <person name="van Westerhoven A.C."/>
            <person name="Mehrabi R."/>
            <person name="Talebi R."/>
            <person name="Steentjes M.B.F."/>
            <person name="Corcolon B."/>
            <person name="Chong P.A."/>
            <person name="Kema G.H.J."/>
            <person name="Seidl M.F."/>
        </authorList>
    </citation>
    <scope>NUCLEOTIDE SEQUENCE [LARGE SCALE GENOMIC DNA]</scope>
    <source>
        <strain evidence="1 2">P124</strain>
    </source>
</reference>
<gene>
    <name evidence="1" type="ORF">PRZ48_007015</name>
</gene>
<dbReference type="EMBL" id="JAXOVC010000005">
    <property type="protein sequence ID" value="KAK4501208.1"/>
    <property type="molecule type" value="Genomic_DNA"/>
</dbReference>